<accession>A0A6M3J470</accession>
<name>A0A6M3J470_9ZZZZ</name>
<organism evidence="1">
    <name type="scientific">viral metagenome</name>
    <dbReference type="NCBI Taxonomy" id="1070528"/>
    <lineage>
        <taxon>unclassified sequences</taxon>
        <taxon>metagenomes</taxon>
        <taxon>organismal metagenomes</taxon>
    </lineage>
</organism>
<sequence length="134" mass="15498">MSKPAPRSGHDKMICADCRNRGACFHPCAPLTWIDGNVPRRENFIHSKMLDYEQRDYKTVLYDLQCHHSPTDRIEQIGEIADIRIRAVCAMLAVDIPKANIADLLHISIRHLHHICHPAHKRASYRRKIREATK</sequence>
<evidence type="ECO:0000313" key="1">
    <source>
        <dbReference type="EMBL" id="QJA64673.1"/>
    </source>
</evidence>
<dbReference type="EMBL" id="MT141524">
    <property type="protein sequence ID" value="QJA64673.1"/>
    <property type="molecule type" value="Genomic_DNA"/>
</dbReference>
<gene>
    <name evidence="1" type="ORF">MM415B00475_0007</name>
</gene>
<proteinExistence type="predicted"/>
<reference evidence="1" key="1">
    <citation type="submission" date="2020-03" db="EMBL/GenBank/DDBJ databases">
        <title>The deep terrestrial virosphere.</title>
        <authorList>
            <person name="Holmfeldt K."/>
            <person name="Nilsson E."/>
            <person name="Simone D."/>
            <person name="Lopez-Fernandez M."/>
            <person name="Wu X."/>
            <person name="de Brujin I."/>
            <person name="Lundin D."/>
            <person name="Andersson A."/>
            <person name="Bertilsson S."/>
            <person name="Dopson M."/>
        </authorList>
    </citation>
    <scope>NUCLEOTIDE SEQUENCE</scope>
    <source>
        <strain evidence="1">MM415B00475</strain>
    </source>
</reference>
<protein>
    <submittedName>
        <fullName evidence="1">Uncharacterized protein</fullName>
    </submittedName>
</protein>
<dbReference type="AlphaFoldDB" id="A0A6M3J470"/>